<keyword evidence="5 10" id="KW-1133">Transmembrane helix</keyword>
<evidence type="ECO:0000256" key="7">
    <source>
        <dbReference type="ARBA" id="ARBA00023136"/>
    </source>
</evidence>
<feature type="transmembrane region" description="Helical" evidence="10">
    <location>
        <begin position="268"/>
        <end position="286"/>
    </location>
</feature>
<feature type="transmembrane region" description="Helical" evidence="10">
    <location>
        <begin position="113"/>
        <end position="133"/>
    </location>
</feature>
<evidence type="ECO:0000256" key="9">
    <source>
        <dbReference type="ARBA" id="ARBA00023224"/>
    </source>
</evidence>
<dbReference type="InterPro" id="IPR001499">
    <property type="entry name" value="GPCR_STE3"/>
</dbReference>
<organism evidence="11">
    <name type="scientific">Psilocybe cubensis</name>
    <name type="common">Psychedelic mushroom</name>
    <name type="synonym">Stropharia cubensis</name>
    <dbReference type="NCBI Taxonomy" id="181762"/>
    <lineage>
        <taxon>Eukaryota</taxon>
        <taxon>Fungi</taxon>
        <taxon>Dikarya</taxon>
        <taxon>Basidiomycota</taxon>
        <taxon>Agaricomycotina</taxon>
        <taxon>Agaricomycetes</taxon>
        <taxon>Agaricomycetidae</taxon>
        <taxon>Agaricales</taxon>
        <taxon>Agaricineae</taxon>
        <taxon>Strophariaceae</taxon>
        <taxon>Psilocybe</taxon>
    </lineage>
</organism>
<dbReference type="PRINTS" id="PR00899">
    <property type="entry name" value="GPCRSTE3"/>
</dbReference>
<proteinExistence type="inferred from homology"/>
<keyword evidence="4 10" id="KW-0812">Transmembrane</keyword>
<dbReference type="Pfam" id="PF02076">
    <property type="entry name" value="STE3"/>
    <property type="match status" value="1"/>
</dbReference>
<evidence type="ECO:0000256" key="8">
    <source>
        <dbReference type="ARBA" id="ARBA00023170"/>
    </source>
</evidence>
<feature type="transmembrane region" description="Helical" evidence="10">
    <location>
        <begin position="153"/>
        <end position="182"/>
    </location>
</feature>
<evidence type="ECO:0000256" key="4">
    <source>
        <dbReference type="ARBA" id="ARBA00022692"/>
    </source>
</evidence>
<comment type="subcellular location">
    <subcellularLocation>
        <location evidence="1">Membrane</location>
        <topology evidence="1">Multi-pass membrane protein</topology>
    </subcellularLocation>
</comment>
<evidence type="ECO:0000256" key="1">
    <source>
        <dbReference type="ARBA" id="ARBA00004141"/>
    </source>
</evidence>
<dbReference type="InterPro" id="IPR000481">
    <property type="entry name" value="GPCR_Pheromne_B_alpha_rcpt"/>
</dbReference>
<evidence type="ECO:0000313" key="11">
    <source>
        <dbReference type="EMBL" id="KAG5172006.1"/>
    </source>
</evidence>
<evidence type="ECO:0000256" key="3">
    <source>
        <dbReference type="ARBA" id="ARBA00022507"/>
    </source>
</evidence>
<sequence length="365" mass="41426">MSYPNEIYSAFSFIGFFLCAFSLPWQFESWNTGTCLYMTWAGLGCLNQFINSVMWNHNFDNRALVWCDVSTKFMIGLNVGIPAAGLCICRRLYHIASLKSLSVTERDKRRHVIVDLFIGIGLPVLEMVLHYIVQGHRFNIYEDFGCSPSTYVTWPALLIVFIPPIIIGIVSAIYAILNIIYFRRFSAKSSELFRHGSLTSSRYLRFIYLSVCEILFTIPLASYNTYYAASNMFPWISWSDTHADFSFVALVPTSIWRANKGIEANIELNRWIVVFCAFIFFAFFGISKEARRNYRTLYQKVSIRLGFSPPKAAQLAPIAFQRQVQSGGQVTSDNYVPSLVVDCETGHVSHCSLQDGRASPAHGLS</sequence>
<accession>A0A8H7Y630</accession>
<evidence type="ECO:0000256" key="5">
    <source>
        <dbReference type="ARBA" id="ARBA00022989"/>
    </source>
</evidence>
<name>A0A8H7Y630_PSICU</name>
<evidence type="ECO:0008006" key="12">
    <source>
        <dbReference type="Google" id="ProtNLM"/>
    </source>
</evidence>
<comment type="caution">
    <text evidence="11">The sequence shown here is derived from an EMBL/GenBank/DDBJ whole genome shotgun (WGS) entry which is preliminary data.</text>
</comment>
<dbReference type="PRINTS" id="PR00901">
    <property type="entry name" value="PHEROMONEBAR"/>
</dbReference>
<evidence type="ECO:0000256" key="6">
    <source>
        <dbReference type="ARBA" id="ARBA00023040"/>
    </source>
</evidence>
<keyword evidence="8" id="KW-0675">Receptor</keyword>
<keyword evidence="3" id="KW-0589">Pheromone response</keyword>
<dbReference type="GO" id="GO:0005886">
    <property type="term" value="C:plasma membrane"/>
    <property type="evidence" value="ECO:0007669"/>
    <property type="project" value="TreeGrafter"/>
</dbReference>
<gene>
    <name evidence="11" type="ORF">JR316_004095</name>
</gene>
<dbReference type="CDD" id="cd14966">
    <property type="entry name" value="7tmD_STE3"/>
    <property type="match status" value="1"/>
</dbReference>
<dbReference type="AlphaFoldDB" id="A0A8H7Y630"/>
<comment type="similarity">
    <text evidence="2">Belongs to the G-protein coupled receptor 4 family.</text>
</comment>
<dbReference type="GO" id="GO:0000750">
    <property type="term" value="P:pheromone-dependent signal transduction involved in conjugation with cellular fusion"/>
    <property type="evidence" value="ECO:0007669"/>
    <property type="project" value="TreeGrafter"/>
</dbReference>
<feature type="transmembrane region" description="Helical" evidence="10">
    <location>
        <begin position="35"/>
        <end position="55"/>
    </location>
</feature>
<keyword evidence="9" id="KW-0807">Transducer</keyword>
<keyword evidence="7 10" id="KW-0472">Membrane</keyword>
<dbReference type="PANTHER" id="PTHR28097">
    <property type="entry name" value="PHEROMONE A FACTOR RECEPTOR"/>
    <property type="match status" value="1"/>
</dbReference>
<dbReference type="EMBL" id="JAFIQS010000003">
    <property type="protein sequence ID" value="KAG5172006.1"/>
    <property type="molecule type" value="Genomic_DNA"/>
</dbReference>
<keyword evidence="6" id="KW-0297">G-protein coupled receptor</keyword>
<feature type="transmembrane region" description="Helical" evidence="10">
    <location>
        <begin position="6"/>
        <end position="23"/>
    </location>
</feature>
<dbReference type="PANTHER" id="PTHR28097:SF1">
    <property type="entry name" value="PHEROMONE A FACTOR RECEPTOR"/>
    <property type="match status" value="1"/>
</dbReference>
<protein>
    <recommendedName>
        <fullName evidence="12">Pheromone receptor</fullName>
    </recommendedName>
</protein>
<evidence type="ECO:0000256" key="10">
    <source>
        <dbReference type="SAM" id="Phobius"/>
    </source>
</evidence>
<reference evidence="11" key="1">
    <citation type="submission" date="2021-02" db="EMBL/GenBank/DDBJ databases">
        <title>Psilocybe cubensis genome.</title>
        <authorList>
            <person name="Mckernan K.J."/>
            <person name="Crawford S."/>
            <person name="Trippe A."/>
            <person name="Kane L.T."/>
            <person name="Mclaughlin S."/>
        </authorList>
    </citation>
    <scope>NUCLEOTIDE SEQUENCE [LARGE SCALE GENOMIC DNA]</scope>
    <source>
        <strain evidence="11">MGC-MH-2018</strain>
    </source>
</reference>
<dbReference type="GO" id="GO:0004934">
    <property type="term" value="F:mating-type alpha-factor pheromone receptor activity"/>
    <property type="evidence" value="ECO:0007669"/>
    <property type="project" value="InterPro"/>
</dbReference>
<feature type="transmembrane region" description="Helical" evidence="10">
    <location>
        <begin position="203"/>
        <end position="223"/>
    </location>
</feature>
<evidence type="ECO:0000256" key="2">
    <source>
        <dbReference type="ARBA" id="ARBA00011085"/>
    </source>
</evidence>